<evidence type="ECO:0000256" key="2">
    <source>
        <dbReference type="SAM" id="Phobius"/>
    </source>
</evidence>
<comment type="caution">
    <text evidence="4">The sequence shown here is derived from an EMBL/GenBank/DDBJ whole genome shotgun (WGS) entry which is preliminary data.</text>
</comment>
<protein>
    <submittedName>
        <fullName evidence="4">DUF4349 domain-containing protein</fullName>
    </submittedName>
</protein>
<feature type="compositionally biased region" description="Polar residues" evidence="1">
    <location>
        <begin position="28"/>
        <end position="38"/>
    </location>
</feature>
<dbReference type="Proteomes" id="UP001304671">
    <property type="component" value="Unassembled WGS sequence"/>
</dbReference>
<keyword evidence="2" id="KW-1133">Transmembrane helix</keyword>
<sequence length="385" mass="43848">MKTYQLSLFVIAMSAMMFTSCSEKKAETTISSSENADTTALYASENDTYNQKSEEDVASDQKPAEDTISEPKSEEDFALGQEPEGEIILEQKSEEDVALGQKPKEEDITSDKKLKEGVASNQKATNEVASNQEPTIGLDKKKIIKTADLRCKVTDVQEATNHIEDVVEKYDGYVTHAELETRTFQNDEVEISEDSVLHNRTYEITNSITIRVPSRYFEKVLREIQPVMVYIDHKNIAVDDVSASLLATELSKKRFSKFEDRYAKEIDKNGKKLKETTTSEEKLLELQTKADMNKVQALSLKDQINYSTLTIELYQPMANTVEVLANTDNRLAVQPTFFARFSNSLQTGWFFIEDILIFFATYWFFILIALGGYWIYKTYAKSVKE</sequence>
<evidence type="ECO:0000313" key="4">
    <source>
        <dbReference type="EMBL" id="MEA5256360.1"/>
    </source>
</evidence>
<keyword evidence="2" id="KW-0812">Transmembrane</keyword>
<name>A0ABU5QHT0_9BACT</name>
<reference evidence="4 5" key="1">
    <citation type="submission" date="2023-12" db="EMBL/GenBank/DDBJ databases">
        <title>Novel species of the genus Arcicella isolated from rivers.</title>
        <authorList>
            <person name="Lu H."/>
        </authorList>
    </citation>
    <scope>NUCLEOTIDE SEQUENCE [LARGE SCALE GENOMIC DNA]</scope>
    <source>
        <strain evidence="4 5">LMG 21963</strain>
    </source>
</reference>
<feature type="region of interest" description="Disordered" evidence="1">
    <location>
        <begin position="27"/>
        <end position="80"/>
    </location>
</feature>
<dbReference type="EMBL" id="JAYFUL010000001">
    <property type="protein sequence ID" value="MEA5256360.1"/>
    <property type="molecule type" value="Genomic_DNA"/>
</dbReference>
<accession>A0ABU5QHT0</accession>
<dbReference type="Pfam" id="PF14257">
    <property type="entry name" value="DUF4349"/>
    <property type="match status" value="1"/>
</dbReference>
<feature type="compositionally biased region" description="Basic and acidic residues" evidence="1">
    <location>
        <begin position="102"/>
        <end position="116"/>
    </location>
</feature>
<keyword evidence="5" id="KW-1185">Reference proteome</keyword>
<evidence type="ECO:0000259" key="3">
    <source>
        <dbReference type="Pfam" id="PF14257"/>
    </source>
</evidence>
<keyword evidence="2" id="KW-0472">Membrane</keyword>
<feature type="domain" description="DUF4349" evidence="3">
    <location>
        <begin position="141"/>
        <end position="376"/>
    </location>
</feature>
<evidence type="ECO:0000313" key="5">
    <source>
        <dbReference type="Proteomes" id="UP001304671"/>
    </source>
</evidence>
<proteinExistence type="predicted"/>
<dbReference type="InterPro" id="IPR025645">
    <property type="entry name" value="DUF4349"/>
</dbReference>
<dbReference type="RefSeq" id="WP_323246163.1">
    <property type="nucleotide sequence ID" value="NZ_JAYFUL010000001.1"/>
</dbReference>
<feature type="compositionally biased region" description="Polar residues" evidence="1">
    <location>
        <begin position="119"/>
        <end position="132"/>
    </location>
</feature>
<evidence type="ECO:0000256" key="1">
    <source>
        <dbReference type="SAM" id="MobiDB-lite"/>
    </source>
</evidence>
<dbReference type="PROSITE" id="PS51257">
    <property type="entry name" value="PROKAR_LIPOPROTEIN"/>
    <property type="match status" value="1"/>
</dbReference>
<feature type="compositionally biased region" description="Basic and acidic residues" evidence="1">
    <location>
        <begin position="62"/>
        <end position="75"/>
    </location>
</feature>
<feature type="transmembrane region" description="Helical" evidence="2">
    <location>
        <begin position="355"/>
        <end position="376"/>
    </location>
</feature>
<gene>
    <name evidence="4" type="ORF">VB264_01105</name>
</gene>
<feature type="region of interest" description="Disordered" evidence="1">
    <location>
        <begin position="93"/>
        <end position="132"/>
    </location>
</feature>
<organism evidence="4 5">
    <name type="scientific">Arcicella aquatica</name>
    <dbReference type="NCBI Taxonomy" id="217141"/>
    <lineage>
        <taxon>Bacteria</taxon>
        <taxon>Pseudomonadati</taxon>
        <taxon>Bacteroidota</taxon>
        <taxon>Cytophagia</taxon>
        <taxon>Cytophagales</taxon>
        <taxon>Flectobacillaceae</taxon>
        <taxon>Arcicella</taxon>
    </lineage>
</organism>